<dbReference type="AlphaFoldDB" id="A0A2G5EWG5"/>
<dbReference type="Proteomes" id="UP000230069">
    <property type="component" value="Unassembled WGS sequence"/>
</dbReference>
<organism evidence="3 4">
    <name type="scientific">Aquilegia coerulea</name>
    <name type="common">Rocky mountain columbine</name>
    <dbReference type="NCBI Taxonomy" id="218851"/>
    <lineage>
        <taxon>Eukaryota</taxon>
        <taxon>Viridiplantae</taxon>
        <taxon>Streptophyta</taxon>
        <taxon>Embryophyta</taxon>
        <taxon>Tracheophyta</taxon>
        <taxon>Spermatophyta</taxon>
        <taxon>Magnoliopsida</taxon>
        <taxon>Ranunculales</taxon>
        <taxon>Ranunculaceae</taxon>
        <taxon>Thalictroideae</taxon>
        <taxon>Aquilegia</taxon>
    </lineage>
</organism>
<accession>A0A2G5EWG5</accession>
<keyword evidence="4" id="KW-1185">Reference proteome</keyword>
<feature type="coiled-coil region" evidence="1">
    <location>
        <begin position="23"/>
        <end position="61"/>
    </location>
</feature>
<evidence type="ECO:0000256" key="2">
    <source>
        <dbReference type="SAM" id="Phobius"/>
    </source>
</evidence>
<keyword evidence="2" id="KW-1133">Transmembrane helix</keyword>
<dbReference type="EMBL" id="KZ305021">
    <property type="protein sequence ID" value="PIA60103.1"/>
    <property type="molecule type" value="Genomic_DNA"/>
</dbReference>
<protein>
    <submittedName>
        <fullName evidence="3">Uncharacterized protein</fullName>
    </submittedName>
</protein>
<feature type="transmembrane region" description="Helical" evidence="2">
    <location>
        <begin position="133"/>
        <end position="154"/>
    </location>
</feature>
<evidence type="ECO:0000313" key="4">
    <source>
        <dbReference type="Proteomes" id="UP000230069"/>
    </source>
</evidence>
<keyword evidence="2" id="KW-0472">Membrane</keyword>
<evidence type="ECO:0000313" key="3">
    <source>
        <dbReference type="EMBL" id="PIA60103.1"/>
    </source>
</evidence>
<proteinExistence type="predicted"/>
<dbReference type="OrthoDB" id="10387408at2759"/>
<evidence type="ECO:0000256" key="1">
    <source>
        <dbReference type="SAM" id="Coils"/>
    </source>
</evidence>
<reference evidence="3 4" key="1">
    <citation type="submission" date="2017-09" db="EMBL/GenBank/DDBJ databases">
        <title>WGS assembly of Aquilegia coerulea Goldsmith.</title>
        <authorList>
            <person name="Hodges S."/>
            <person name="Kramer E."/>
            <person name="Nordborg M."/>
            <person name="Tomkins J."/>
            <person name="Borevitz J."/>
            <person name="Derieg N."/>
            <person name="Yan J."/>
            <person name="Mihaltcheva S."/>
            <person name="Hayes R.D."/>
            <person name="Rokhsar D."/>
        </authorList>
    </citation>
    <scope>NUCLEOTIDE SEQUENCE [LARGE SCALE GENOMIC DNA]</scope>
    <source>
        <strain evidence="4">cv. Goldsmith</strain>
    </source>
</reference>
<name>A0A2G5EWG5_AQUCA</name>
<keyword evidence="2" id="KW-0812">Transmembrane</keyword>
<gene>
    <name evidence="3" type="ORF">AQUCO_00400771v1</name>
</gene>
<keyword evidence="1" id="KW-0175">Coiled coil</keyword>
<dbReference type="InParanoid" id="A0A2G5EWG5"/>
<sequence length="155" mass="18665">MEENDGSMFLVMELVSEYLNQPYNDLLEELRRYRSEFHELCEERRSDVNKLVDQRRRFEEEGVIPSVDLNKALDSLSHQIQEDYNRIDASITSKILEMKEIYLLQYRILMTRRIALMKSMRTSIKDELIGKKAVYYAYMWYAFVYVCVLVALYFK</sequence>